<feature type="coiled-coil region" evidence="1">
    <location>
        <begin position="5"/>
        <end position="74"/>
    </location>
</feature>
<dbReference type="InterPro" id="IPR012662">
    <property type="entry name" value="CHP02449"/>
</dbReference>
<evidence type="ECO:0000313" key="3">
    <source>
        <dbReference type="Proteomes" id="UP000292298"/>
    </source>
</evidence>
<dbReference type="EMBL" id="SHLI01000001">
    <property type="protein sequence ID" value="RZU99578.1"/>
    <property type="molecule type" value="Genomic_DNA"/>
</dbReference>
<accession>A0A4Q8D2F4</accession>
<protein>
    <submittedName>
        <fullName evidence="2">Cell division protein ZapB</fullName>
    </submittedName>
</protein>
<comment type="caution">
    <text evidence="2">The sequence shown here is derived from an EMBL/GenBank/DDBJ whole genome shotgun (WGS) entry which is preliminary data.</text>
</comment>
<name>A0A4Q8D2F4_9GAMM</name>
<dbReference type="OrthoDB" id="6120894at2"/>
<dbReference type="Proteomes" id="UP000292298">
    <property type="component" value="Unassembled WGS sequence"/>
</dbReference>
<dbReference type="GO" id="GO:0051301">
    <property type="term" value="P:cell division"/>
    <property type="evidence" value="ECO:0007669"/>
    <property type="project" value="UniProtKB-KW"/>
</dbReference>
<keyword evidence="2" id="KW-0131">Cell cycle</keyword>
<gene>
    <name evidence="2" type="ORF">EV698_1870</name>
</gene>
<keyword evidence="1" id="KW-0175">Coiled coil</keyword>
<dbReference type="NCBIfam" id="TIGR02449">
    <property type="entry name" value="TIGR02449 family protein"/>
    <property type="match status" value="1"/>
</dbReference>
<organism evidence="2 3">
    <name type="scientific">Spiribacter vilamensis</name>
    <dbReference type="NCBI Taxonomy" id="531306"/>
    <lineage>
        <taxon>Bacteria</taxon>
        <taxon>Pseudomonadati</taxon>
        <taxon>Pseudomonadota</taxon>
        <taxon>Gammaproteobacteria</taxon>
        <taxon>Chromatiales</taxon>
        <taxon>Ectothiorhodospiraceae</taxon>
        <taxon>Spiribacter</taxon>
    </lineage>
</organism>
<keyword evidence="3" id="KW-1185">Reference proteome</keyword>
<evidence type="ECO:0000256" key="1">
    <source>
        <dbReference type="SAM" id="Coils"/>
    </source>
</evidence>
<dbReference type="AlphaFoldDB" id="A0A4Q8D2F4"/>
<evidence type="ECO:0000313" key="2">
    <source>
        <dbReference type="EMBL" id="RZU99578.1"/>
    </source>
</evidence>
<reference evidence="2 3" key="1">
    <citation type="submission" date="2019-02" db="EMBL/GenBank/DDBJ databases">
        <title>Genomic Encyclopedia of Type Strains, Phase IV (KMG-IV): sequencing the most valuable type-strain genomes for metagenomic binning, comparative biology and taxonomic classification.</title>
        <authorList>
            <person name="Goeker M."/>
        </authorList>
    </citation>
    <scope>NUCLEOTIDE SEQUENCE [LARGE SCALE GENOMIC DNA]</scope>
    <source>
        <strain evidence="2 3">DSM 21056</strain>
    </source>
</reference>
<keyword evidence="2" id="KW-0132">Cell division</keyword>
<proteinExistence type="predicted"/>
<sequence>MGQVVDSVNEQADRLERRVERLIQLCEQLRDENRVLLRTQESLNAERAALLEKNETARARIEAMIGRLKALEQDG</sequence>